<feature type="compositionally biased region" description="Basic and acidic residues" evidence="8">
    <location>
        <begin position="145"/>
        <end position="156"/>
    </location>
</feature>
<dbReference type="PANTHER" id="PTHR36562">
    <property type="entry name" value="SERINE/ARGININE REPETITIVE MATRIX 2"/>
    <property type="match status" value="1"/>
</dbReference>
<reference evidence="10 11" key="1">
    <citation type="submission" date="2024-05" db="EMBL/GenBank/DDBJ databases">
        <title>Long read based assembly of the Candida bracarensis genome reveals expanded adhesin content.</title>
        <authorList>
            <person name="Marcet-Houben M."/>
            <person name="Ksiezopolska E."/>
            <person name="Gabaldon T."/>
        </authorList>
    </citation>
    <scope>NUCLEOTIDE SEQUENCE [LARGE SCALE GENOMIC DNA]</scope>
    <source>
        <strain evidence="10 11">CBM6</strain>
    </source>
</reference>
<dbReference type="Proteomes" id="UP001623330">
    <property type="component" value="Unassembled WGS sequence"/>
</dbReference>
<comment type="similarity">
    <text evidence="2">Belongs to the CWC21 family.</text>
</comment>
<name>A0ABR4NYD2_9SACH</name>
<keyword evidence="11" id="KW-1185">Reference proteome</keyword>
<comment type="subcellular location">
    <subcellularLocation>
        <location evidence="1">Nucleus</location>
    </subcellularLocation>
</comment>
<evidence type="ECO:0000256" key="6">
    <source>
        <dbReference type="ARBA" id="ARBA00023187"/>
    </source>
</evidence>
<evidence type="ECO:0000256" key="4">
    <source>
        <dbReference type="ARBA" id="ARBA00022664"/>
    </source>
</evidence>
<keyword evidence="5" id="KW-0747">Spliceosome</keyword>
<dbReference type="EMBL" id="JBEVYD010000004">
    <property type="protein sequence ID" value="KAL3233906.1"/>
    <property type="molecule type" value="Genomic_DNA"/>
</dbReference>
<protein>
    <recommendedName>
        <fullName evidence="3">Pre-mRNA-splicing factor CWC21</fullName>
    </recommendedName>
</protein>
<feature type="domain" description="CWF21" evidence="9">
    <location>
        <begin position="79"/>
        <end position="130"/>
    </location>
</feature>
<evidence type="ECO:0000256" key="1">
    <source>
        <dbReference type="ARBA" id="ARBA00004123"/>
    </source>
</evidence>
<feature type="region of interest" description="Disordered" evidence="8">
    <location>
        <begin position="127"/>
        <end position="156"/>
    </location>
</feature>
<keyword evidence="4" id="KW-0507">mRNA processing</keyword>
<evidence type="ECO:0000259" key="9">
    <source>
        <dbReference type="SMART" id="SM01115"/>
    </source>
</evidence>
<evidence type="ECO:0000256" key="8">
    <source>
        <dbReference type="SAM" id="MobiDB-lite"/>
    </source>
</evidence>
<keyword evidence="7" id="KW-0539">Nucleus</keyword>
<dbReference type="InterPro" id="IPR013170">
    <property type="entry name" value="mRNA_splic_Cwf21_dom"/>
</dbReference>
<gene>
    <name evidence="10" type="ORF">RNJ44_03946</name>
</gene>
<evidence type="ECO:0000256" key="5">
    <source>
        <dbReference type="ARBA" id="ARBA00022728"/>
    </source>
</evidence>
<proteinExistence type="inferred from homology"/>
<accession>A0ABR4NYD2</accession>
<keyword evidence="6" id="KW-0508">mRNA splicing</keyword>
<evidence type="ECO:0000313" key="11">
    <source>
        <dbReference type="Proteomes" id="UP001623330"/>
    </source>
</evidence>
<dbReference type="Pfam" id="PF08312">
    <property type="entry name" value="cwf21"/>
    <property type="match status" value="1"/>
</dbReference>
<dbReference type="PANTHER" id="PTHR36562:SF5">
    <property type="entry name" value="SERINE_ARGININE REPETITIVE MATRIX 2"/>
    <property type="match status" value="1"/>
</dbReference>
<evidence type="ECO:0000256" key="2">
    <source>
        <dbReference type="ARBA" id="ARBA00005954"/>
    </source>
</evidence>
<comment type="caution">
    <text evidence="10">The sequence shown here is derived from an EMBL/GenBank/DDBJ whole genome shotgun (WGS) entry which is preliminary data.</text>
</comment>
<organism evidence="10 11">
    <name type="scientific">Nakaseomyces bracarensis</name>
    <dbReference type="NCBI Taxonomy" id="273131"/>
    <lineage>
        <taxon>Eukaryota</taxon>
        <taxon>Fungi</taxon>
        <taxon>Dikarya</taxon>
        <taxon>Ascomycota</taxon>
        <taxon>Saccharomycotina</taxon>
        <taxon>Saccharomycetes</taxon>
        <taxon>Saccharomycetales</taxon>
        <taxon>Saccharomycetaceae</taxon>
        <taxon>Nakaseomyces</taxon>
    </lineage>
</organism>
<dbReference type="CDD" id="cd21372">
    <property type="entry name" value="cwf21_CWC21-like"/>
    <property type="match status" value="1"/>
</dbReference>
<dbReference type="InterPro" id="IPR051372">
    <property type="entry name" value="CWC21"/>
</dbReference>
<feature type="compositionally biased region" description="Basic and acidic residues" evidence="8">
    <location>
        <begin position="127"/>
        <end position="136"/>
    </location>
</feature>
<feature type="region of interest" description="Disordered" evidence="8">
    <location>
        <begin position="1"/>
        <end position="35"/>
    </location>
</feature>
<dbReference type="SMART" id="SM01115">
    <property type="entry name" value="cwf21"/>
    <property type="match status" value="1"/>
</dbReference>
<feature type="region of interest" description="Disordered" evidence="8">
    <location>
        <begin position="49"/>
        <end position="70"/>
    </location>
</feature>
<evidence type="ECO:0000313" key="10">
    <source>
        <dbReference type="EMBL" id="KAL3233906.1"/>
    </source>
</evidence>
<evidence type="ECO:0000256" key="7">
    <source>
        <dbReference type="ARBA" id="ARBA00023242"/>
    </source>
</evidence>
<evidence type="ECO:0000256" key="3">
    <source>
        <dbReference type="ARBA" id="ARBA00020641"/>
    </source>
</evidence>
<sequence length="156" mass="17576">MSDRIGLKSAKGSSTSGYVQRSLAHTGDRADRDGTASVRLKNYELRKAVNKKKHKEASGVGAGADGHGKQSTLLGKALLDHERKREIEVRVSELLDELEGKQDEDPEKWTDEAIEQECKLLRDRLTKEQQEQKRYAETYTPRNKRVLDGKSAEKDP</sequence>